<feature type="compositionally biased region" description="Pro residues" evidence="1">
    <location>
        <begin position="229"/>
        <end position="240"/>
    </location>
</feature>
<dbReference type="GO" id="GO:0005737">
    <property type="term" value="C:cytoplasm"/>
    <property type="evidence" value="ECO:0007669"/>
    <property type="project" value="TreeGrafter"/>
</dbReference>
<organism evidence="2 3">
    <name type="scientific">Gymnopus androsaceus JB14</name>
    <dbReference type="NCBI Taxonomy" id="1447944"/>
    <lineage>
        <taxon>Eukaryota</taxon>
        <taxon>Fungi</taxon>
        <taxon>Dikarya</taxon>
        <taxon>Basidiomycota</taxon>
        <taxon>Agaricomycotina</taxon>
        <taxon>Agaricomycetes</taxon>
        <taxon>Agaricomycetidae</taxon>
        <taxon>Agaricales</taxon>
        <taxon>Marasmiineae</taxon>
        <taxon>Omphalotaceae</taxon>
        <taxon>Gymnopus</taxon>
    </lineage>
</organism>
<dbReference type="SUPFAM" id="SSF54001">
    <property type="entry name" value="Cysteine proteinases"/>
    <property type="match status" value="1"/>
</dbReference>
<accession>A0A6A4IU05</accession>
<proteinExistence type="predicted"/>
<name>A0A6A4IU05_9AGAR</name>
<evidence type="ECO:0000313" key="2">
    <source>
        <dbReference type="EMBL" id="KAE9411447.1"/>
    </source>
</evidence>
<feature type="compositionally biased region" description="Pro residues" evidence="1">
    <location>
        <begin position="210"/>
        <end position="223"/>
    </location>
</feature>
<evidence type="ECO:0000256" key="1">
    <source>
        <dbReference type="SAM" id="MobiDB-lite"/>
    </source>
</evidence>
<dbReference type="PANTHER" id="PTHR46333">
    <property type="entry name" value="CYTOKINESIS PROTEIN 3"/>
    <property type="match status" value="1"/>
</dbReference>
<gene>
    <name evidence="2" type="ORF">BT96DRAFT_968889</name>
</gene>
<keyword evidence="3" id="KW-1185">Reference proteome</keyword>
<dbReference type="InterPro" id="IPR052557">
    <property type="entry name" value="CAP/Cytokinesis_protein"/>
</dbReference>
<dbReference type="OrthoDB" id="6129702at2759"/>
<sequence length="567" mass="62923">MSLARPSLPARRSSGVPPPPPPRRPSATSLKTPGTDDEVEIPEKPMGIAARIASLQLNQVGRSPMSPKPSVKAQPQEESPEQEEVPPSLPPRRKSTLPPPVLSRSPVAQVYPMTPEQEPEQEEEEEETPPSLPPRRYSTLPPALSRSPVAQAYPITPEQEPEQEEEEEETPPSLPPRRKSTLSPVQPSRRPTWKEIEVRGNDFVRAISRKPPPVPSKQPPPTPGRRLPPKPTRLPTPPPEPEPEYEEELLEEPSTGCIKCHDFSSVDDHAAQFPKETVTSLDQLAYDLTSPWESETEKFRAIFTWLHHNIAYDTEAFFGGNVQATTPEATATVGLGGSVGTVKAMGTLIQRQDAPVPQYKGNHAWNAACMDGEWRLLDSCWGAGAIMCGGQGYTKRLAPSWFISSNAEFGKKHFPEDPAHQFISDEEGGPVSWEDYILEPEGPMLNPDFHDQNFSPHYVQPSTKKIQGGTWVTFHLFKLCEHFSTAQAYNYVHFVRLDNDNRTSLTLNAEGGWSATVYIPPETVDLLLLYIQTFDGEDAKGLSVKEYEAGIGRKAMSFGVLCKWTVV</sequence>
<reference evidence="2" key="1">
    <citation type="journal article" date="2019" name="Environ. Microbiol.">
        <title>Fungal ecological strategies reflected in gene transcription - a case study of two litter decomposers.</title>
        <authorList>
            <person name="Barbi F."/>
            <person name="Kohler A."/>
            <person name="Barry K."/>
            <person name="Baskaran P."/>
            <person name="Daum C."/>
            <person name="Fauchery L."/>
            <person name="Ihrmark K."/>
            <person name="Kuo A."/>
            <person name="LaButti K."/>
            <person name="Lipzen A."/>
            <person name="Morin E."/>
            <person name="Grigoriev I.V."/>
            <person name="Henrissat B."/>
            <person name="Lindahl B."/>
            <person name="Martin F."/>
        </authorList>
    </citation>
    <scope>NUCLEOTIDE SEQUENCE</scope>
    <source>
        <strain evidence="2">JB14</strain>
    </source>
</reference>
<feature type="compositionally biased region" description="Acidic residues" evidence="1">
    <location>
        <begin position="117"/>
        <end position="128"/>
    </location>
</feature>
<feature type="compositionally biased region" description="Basic and acidic residues" evidence="1">
    <location>
        <begin position="192"/>
        <end position="202"/>
    </location>
</feature>
<feature type="compositionally biased region" description="Acidic residues" evidence="1">
    <location>
        <begin position="159"/>
        <end position="170"/>
    </location>
</feature>
<dbReference type="AlphaFoldDB" id="A0A6A4IU05"/>
<evidence type="ECO:0008006" key="4">
    <source>
        <dbReference type="Google" id="ProtNLM"/>
    </source>
</evidence>
<feature type="region of interest" description="Disordered" evidence="1">
    <location>
        <begin position="1"/>
        <end position="249"/>
    </location>
</feature>
<evidence type="ECO:0000313" key="3">
    <source>
        <dbReference type="Proteomes" id="UP000799118"/>
    </source>
</evidence>
<dbReference type="EMBL" id="ML769383">
    <property type="protein sequence ID" value="KAE9411447.1"/>
    <property type="molecule type" value="Genomic_DNA"/>
</dbReference>
<dbReference type="InterPro" id="IPR038765">
    <property type="entry name" value="Papain-like_cys_pep_sf"/>
</dbReference>
<dbReference type="Proteomes" id="UP000799118">
    <property type="component" value="Unassembled WGS sequence"/>
</dbReference>
<dbReference type="PANTHER" id="PTHR46333:SF2">
    <property type="entry name" value="CYTOKINESIS PROTEIN 3"/>
    <property type="match status" value="1"/>
</dbReference>
<protein>
    <recommendedName>
        <fullName evidence="4">Transglutaminase-like domain-containing protein</fullName>
    </recommendedName>
</protein>